<dbReference type="Proteomes" id="UP000647133">
    <property type="component" value="Unassembled WGS sequence"/>
</dbReference>
<sequence>MKFSRRASANWKGTGADGSGSISTQTGALDKAPYSTKARFEDGKGTNPEELVGAAHAGCFTMKLSFVIAEMGFTPGNIDTKAKVTFEDGKITNIHLDLSATVDGMSEEDFQKAAKDAKENCPISVLLNTDITMDAKLV</sequence>
<evidence type="ECO:0000313" key="3">
    <source>
        <dbReference type="Proteomes" id="UP000647133"/>
    </source>
</evidence>
<dbReference type="RefSeq" id="WP_192010176.1">
    <property type="nucleotide sequence ID" value="NZ_JACYTQ010000003.1"/>
</dbReference>
<dbReference type="NCBIfam" id="TIGR03562">
    <property type="entry name" value="osmo_induc_OsmC"/>
    <property type="match status" value="1"/>
</dbReference>
<dbReference type="PANTHER" id="PTHR42830:SF1">
    <property type="entry name" value="OSMOTICALLY INDUCIBLE FAMILY PROTEIN"/>
    <property type="match status" value="1"/>
</dbReference>
<evidence type="ECO:0000256" key="1">
    <source>
        <dbReference type="SAM" id="MobiDB-lite"/>
    </source>
</evidence>
<dbReference type="InterPro" id="IPR015946">
    <property type="entry name" value="KH_dom-like_a/b"/>
</dbReference>
<dbReference type="InterPro" id="IPR019904">
    <property type="entry name" value="Peroxiredoxin_OsmC"/>
</dbReference>
<dbReference type="InterPro" id="IPR052707">
    <property type="entry name" value="OsmC_Ohr_Peroxiredoxin"/>
</dbReference>
<dbReference type="InterPro" id="IPR036102">
    <property type="entry name" value="OsmC/Ohrsf"/>
</dbReference>
<reference evidence="2 3" key="1">
    <citation type="submission" date="2020-09" db="EMBL/GenBank/DDBJ databases">
        <title>Echinicola sp. CAU 1574 isolated from sand of Sido Beach.</title>
        <authorList>
            <person name="Kim W."/>
        </authorList>
    </citation>
    <scope>NUCLEOTIDE SEQUENCE [LARGE SCALE GENOMIC DNA]</scope>
    <source>
        <strain evidence="2 3">CAU 1574</strain>
    </source>
</reference>
<organism evidence="2 3">
    <name type="scientific">Echinicola arenosa</name>
    <dbReference type="NCBI Taxonomy" id="2774144"/>
    <lineage>
        <taxon>Bacteria</taxon>
        <taxon>Pseudomonadati</taxon>
        <taxon>Bacteroidota</taxon>
        <taxon>Cytophagia</taxon>
        <taxon>Cytophagales</taxon>
        <taxon>Cyclobacteriaceae</taxon>
        <taxon>Echinicola</taxon>
    </lineage>
</organism>
<dbReference type="SUPFAM" id="SSF82784">
    <property type="entry name" value="OsmC-like"/>
    <property type="match status" value="1"/>
</dbReference>
<dbReference type="InterPro" id="IPR003718">
    <property type="entry name" value="OsmC/Ohr_fam"/>
</dbReference>
<accession>A0ABR9AKS0</accession>
<gene>
    <name evidence="2" type="ORF">IFO69_11110</name>
</gene>
<keyword evidence="3" id="KW-1185">Reference proteome</keyword>
<dbReference type="PANTHER" id="PTHR42830">
    <property type="entry name" value="OSMOTICALLY INDUCIBLE FAMILY PROTEIN"/>
    <property type="match status" value="1"/>
</dbReference>
<protein>
    <submittedName>
        <fullName evidence="2">OsmC family protein</fullName>
    </submittedName>
</protein>
<dbReference type="Gene3D" id="3.30.300.20">
    <property type="match status" value="1"/>
</dbReference>
<dbReference type="Pfam" id="PF02566">
    <property type="entry name" value="OsmC"/>
    <property type="match status" value="1"/>
</dbReference>
<name>A0ABR9AKS0_9BACT</name>
<comment type="caution">
    <text evidence="2">The sequence shown here is derived from an EMBL/GenBank/DDBJ whole genome shotgun (WGS) entry which is preliminary data.</text>
</comment>
<evidence type="ECO:0000313" key="2">
    <source>
        <dbReference type="EMBL" id="MBD8489295.1"/>
    </source>
</evidence>
<proteinExistence type="predicted"/>
<feature type="region of interest" description="Disordered" evidence="1">
    <location>
        <begin position="1"/>
        <end position="28"/>
    </location>
</feature>
<dbReference type="EMBL" id="JACYTQ010000003">
    <property type="protein sequence ID" value="MBD8489295.1"/>
    <property type="molecule type" value="Genomic_DNA"/>
</dbReference>